<accession>A0ABU9ZT05</accession>
<name>A0ABU9ZT05_9HYPH</name>
<dbReference type="RefSeq" id="WP_346012967.1">
    <property type="nucleotide sequence ID" value="NZ_JAQYXP010000002.1"/>
</dbReference>
<proteinExistence type="predicted"/>
<dbReference type="Pfam" id="PF12728">
    <property type="entry name" value="HTH_17"/>
    <property type="match status" value="1"/>
</dbReference>
<dbReference type="EMBL" id="JAQYXP010000002">
    <property type="protein sequence ID" value="MEN3234222.1"/>
    <property type="molecule type" value="Genomic_DNA"/>
</dbReference>
<gene>
    <name evidence="3" type="ORF">PUR29_11495</name>
</gene>
<dbReference type="Proteomes" id="UP001407347">
    <property type="component" value="Unassembled WGS sequence"/>
</dbReference>
<reference evidence="3 4" key="1">
    <citation type="journal article" date="2023" name="PLoS ONE">
        <title>Complete genome assembly of Hawai'i environmental nontuberculous mycobacteria reveals unexpected co-isolation with methylobacteria.</title>
        <authorList>
            <person name="Hendrix J."/>
            <person name="Epperson L.E."/>
            <person name="Tong E.I."/>
            <person name="Chan Y.L."/>
            <person name="Hasan N.A."/>
            <person name="Dawrs S.N."/>
            <person name="Norton G.J."/>
            <person name="Virdi R."/>
            <person name="Crooks J.L."/>
            <person name="Chan E.D."/>
            <person name="Honda J.R."/>
            <person name="Strong M."/>
        </authorList>
    </citation>
    <scope>NUCLEOTIDE SEQUENCE [LARGE SCALE GENOMIC DNA]</scope>
    <source>
        <strain evidence="3 4">NJH_HI04-1</strain>
    </source>
</reference>
<evidence type="ECO:0000313" key="3">
    <source>
        <dbReference type="EMBL" id="MEN3234222.1"/>
    </source>
</evidence>
<organism evidence="3 4">
    <name type="scientific">Methylobacterium ajmalii</name>
    <dbReference type="NCBI Taxonomy" id="2738439"/>
    <lineage>
        <taxon>Bacteria</taxon>
        <taxon>Pseudomonadati</taxon>
        <taxon>Pseudomonadota</taxon>
        <taxon>Alphaproteobacteria</taxon>
        <taxon>Hyphomicrobiales</taxon>
        <taxon>Methylobacteriaceae</taxon>
        <taxon>Methylobacterium</taxon>
    </lineage>
</organism>
<comment type="caution">
    <text evidence="3">The sequence shown here is derived from an EMBL/GenBank/DDBJ whole genome shotgun (WGS) entry which is preliminary data.</text>
</comment>
<protein>
    <submittedName>
        <fullName evidence="3">Helix-turn-helix domain-containing protein</fullName>
    </submittedName>
</protein>
<sequence length="100" mass="11008">MGSDTYTPDEVAKRWKCSAAHVRNLITNGELEAFRLGGKLLRIKGSAIEDYERCQSTSYSDSEGDGRALPTKAESELAAKDLRAAMRQARQRSSLASSRN</sequence>
<dbReference type="InterPro" id="IPR041657">
    <property type="entry name" value="HTH_17"/>
</dbReference>
<dbReference type="InterPro" id="IPR010093">
    <property type="entry name" value="SinI_DNA-bd"/>
</dbReference>
<keyword evidence="4" id="KW-1185">Reference proteome</keyword>
<dbReference type="NCBIfam" id="TIGR01764">
    <property type="entry name" value="excise"/>
    <property type="match status" value="1"/>
</dbReference>
<evidence type="ECO:0000256" key="1">
    <source>
        <dbReference type="SAM" id="MobiDB-lite"/>
    </source>
</evidence>
<evidence type="ECO:0000259" key="2">
    <source>
        <dbReference type="Pfam" id="PF12728"/>
    </source>
</evidence>
<feature type="domain" description="Helix-turn-helix" evidence="2">
    <location>
        <begin position="6"/>
        <end position="51"/>
    </location>
</feature>
<evidence type="ECO:0000313" key="4">
    <source>
        <dbReference type="Proteomes" id="UP001407347"/>
    </source>
</evidence>
<feature type="region of interest" description="Disordered" evidence="1">
    <location>
        <begin position="54"/>
        <end position="75"/>
    </location>
</feature>